<name>N1PVA6_DOTSN</name>
<reference evidence="3 4" key="2">
    <citation type="journal article" date="2012" name="PLoS Pathog.">
        <title>Diverse lifestyles and strategies of plant pathogenesis encoded in the genomes of eighteen Dothideomycetes fungi.</title>
        <authorList>
            <person name="Ohm R.A."/>
            <person name="Feau N."/>
            <person name="Henrissat B."/>
            <person name="Schoch C.L."/>
            <person name="Horwitz B.A."/>
            <person name="Barry K.W."/>
            <person name="Condon B.J."/>
            <person name="Copeland A.C."/>
            <person name="Dhillon B."/>
            <person name="Glaser F."/>
            <person name="Hesse C.N."/>
            <person name="Kosti I."/>
            <person name="LaButti K."/>
            <person name="Lindquist E.A."/>
            <person name="Lucas S."/>
            <person name="Salamov A.A."/>
            <person name="Bradshaw R.E."/>
            <person name="Ciuffetti L."/>
            <person name="Hamelin R.C."/>
            <person name="Kema G.H.J."/>
            <person name="Lawrence C."/>
            <person name="Scott J.A."/>
            <person name="Spatafora J.W."/>
            <person name="Turgeon B.G."/>
            <person name="de Wit P.J.G.M."/>
            <person name="Zhong S."/>
            <person name="Goodwin S.B."/>
            <person name="Grigoriev I.V."/>
        </authorList>
    </citation>
    <scope>NUCLEOTIDE SEQUENCE [LARGE SCALE GENOMIC DNA]</scope>
    <source>
        <strain evidence="4">NZE10 / CBS 128990</strain>
    </source>
</reference>
<dbReference type="SUPFAM" id="SSF52788">
    <property type="entry name" value="Phosphotyrosine protein phosphatases I"/>
    <property type="match status" value="1"/>
</dbReference>
<evidence type="ECO:0000259" key="2">
    <source>
        <dbReference type="Pfam" id="PF01451"/>
    </source>
</evidence>
<dbReference type="Pfam" id="PF01451">
    <property type="entry name" value="LMWPc"/>
    <property type="match status" value="1"/>
</dbReference>
<dbReference type="AlphaFoldDB" id="N1PVA6"/>
<dbReference type="InterPro" id="IPR050438">
    <property type="entry name" value="LMW_PTPase"/>
</dbReference>
<evidence type="ECO:0000313" key="4">
    <source>
        <dbReference type="Proteomes" id="UP000016933"/>
    </source>
</evidence>
<dbReference type="eggNOG" id="KOG3217">
    <property type="taxonomic scope" value="Eukaryota"/>
</dbReference>
<evidence type="ECO:0000256" key="1">
    <source>
        <dbReference type="ARBA" id="ARBA00013064"/>
    </source>
</evidence>
<dbReference type="HOGENOM" id="CLU_2073086_0_0_1"/>
<feature type="domain" description="Phosphotyrosine protein phosphatase I" evidence="2">
    <location>
        <begin position="10"/>
        <end position="97"/>
    </location>
</feature>
<reference evidence="4" key="1">
    <citation type="journal article" date="2012" name="PLoS Genet.">
        <title>The genomes of the fungal plant pathogens Cladosporium fulvum and Dothistroma septosporum reveal adaptation to different hosts and lifestyles but also signatures of common ancestry.</title>
        <authorList>
            <person name="de Wit P.J.G.M."/>
            <person name="van der Burgt A."/>
            <person name="Oekmen B."/>
            <person name="Stergiopoulos I."/>
            <person name="Abd-Elsalam K.A."/>
            <person name="Aerts A.L."/>
            <person name="Bahkali A.H."/>
            <person name="Beenen H.G."/>
            <person name="Chettri P."/>
            <person name="Cox M.P."/>
            <person name="Datema E."/>
            <person name="de Vries R.P."/>
            <person name="Dhillon B."/>
            <person name="Ganley A.R."/>
            <person name="Griffiths S.A."/>
            <person name="Guo Y."/>
            <person name="Hamelin R.C."/>
            <person name="Henrissat B."/>
            <person name="Kabir M.S."/>
            <person name="Jashni M.K."/>
            <person name="Kema G."/>
            <person name="Klaubauf S."/>
            <person name="Lapidus A."/>
            <person name="Levasseur A."/>
            <person name="Lindquist E."/>
            <person name="Mehrabi R."/>
            <person name="Ohm R.A."/>
            <person name="Owen T.J."/>
            <person name="Salamov A."/>
            <person name="Schwelm A."/>
            <person name="Schijlen E."/>
            <person name="Sun H."/>
            <person name="van den Burg H.A."/>
            <person name="van Ham R.C.H.J."/>
            <person name="Zhang S."/>
            <person name="Goodwin S.B."/>
            <person name="Grigoriev I.V."/>
            <person name="Collemare J."/>
            <person name="Bradshaw R.E."/>
        </authorList>
    </citation>
    <scope>NUCLEOTIDE SEQUENCE [LARGE SCALE GENOMIC DNA]</scope>
    <source>
        <strain evidence="4">NZE10 / CBS 128990</strain>
    </source>
</reference>
<evidence type="ECO:0000313" key="3">
    <source>
        <dbReference type="EMBL" id="EME46339.1"/>
    </source>
</evidence>
<gene>
    <name evidence="3" type="ORF">DOTSEDRAFT_22423</name>
</gene>
<dbReference type="GO" id="GO:0004725">
    <property type="term" value="F:protein tyrosine phosphatase activity"/>
    <property type="evidence" value="ECO:0007669"/>
    <property type="project" value="UniProtKB-EC"/>
</dbReference>
<dbReference type="EC" id="3.1.3.48" evidence="1"/>
<dbReference type="PANTHER" id="PTHR11717:SF7">
    <property type="entry name" value="LOW MOLECULAR WEIGHT PHOSPHOTYROSINE PROTEIN PHOSPHATASE"/>
    <property type="match status" value="1"/>
</dbReference>
<dbReference type="Gene3D" id="3.40.50.2300">
    <property type="match status" value="1"/>
</dbReference>
<sequence>MTLLGRDDADEVYASTFRPSLIARFDYVLAMDEDNFIDLRDSVKRARKSGKLDDEALQKVYMFGEFGGKDKREPIVDPWYDGGRKGFEVAYEQVFRMGTGLLRQIEAEAKKEKSELES</sequence>
<dbReference type="InterPro" id="IPR036196">
    <property type="entry name" value="Ptyr_pPase_sf"/>
</dbReference>
<protein>
    <recommendedName>
        <fullName evidence="1">protein-tyrosine-phosphatase</fullName>
        <ecNumber evidence="1">3.1.3.48</ecNumber>
    </recommendedName>
</protein>
<accession>N1PVA6</accession>
<dbReference type="InterPro" id="IPR023485">
    <property type="entry name" value="Ptyr_pPase"/>
</dbReference>
<dbReference type="EMBL" id="KB446537">
    <property type="protein sequence ID" value="EME46339.1"/>
    <property type="molecule type" value="Genomic_DNA"/>
</dbReference>
<dbReference type="STRING" id="675120.N1PVA6"/>
<dbReference type="PANTHER" id="PTHR11717">
    <property type="entry name" value="LOW MOLECULAR WEIGHT PROTEIN TYROSINE PHOSPHATASE"/>
    <property type="match status" value="1"/>
</dbReference>
<dbReference type="Proteomes" id="UP000016933">
    <property type="component" value="Unassembled WGS sequence"/>
</dbReference>
<dbReference type="OrthoDB" id="3388at2759"/>
<proteinExistence type="predicted"/>
<organism evidence="3 4">
    <name type="scientific">Dothistroma septosporum (strain NZE10 / CBS 128990)</name>
    <name type="common">Red band needle blight fungus</name>
    <name type="synonym">Mycosphaerella pini</name>
    <dbReference type="NCBI Taxonomy" id="675120"/>
    <lineage>
        <taxon>Eukaryota</taxon>
        <taxon>Fungi</taxon>
        <taxon>Dikarya</taxon>
        <taxon>Ascomycota</taxon>
        <taxon>Pezizomycotina</taxon>
        <taxon>Dothideomycetes</taxon>
        <taxon>Dothideomycetidae</taxon>
        <taxon>Mycosphaerellales</taxon>
        <taxon>Mycosphaerellaceae</taxon>
        <taxon>Dothistroma</taxon>
    </lineage>
</organism>
<keyword evidence="4" id="KW-1185">Reference proteome</keyword>